<dbReference type="KEGG" id="cpoi:OE229_17615"/>
<dbReference type="SMART" id="SM00470">
    <property type="entry name" value="ParB"/>
    <property type="match status" value="1"/>
</dbReference>
<dbReference type="InterPro" id="IPR050336">
    <property type="entry name" value="Chromosome_partition/occlusion"/>
</dbReference>
<dbReference type="GO" id="GO:0007059">
    <property type="term" value="P:chromosome segregation"/>
    <property type="evidence" value="ECO:0007669"/>
    <property type="project" value="TreeGrafter"/>
</dbReference>
<evidence type="ECO:0000259" key="1">
    <source>
        <dbReference type="SMART" id="SM00470"/>
    </source>
</evidence>
<dbReference type="PANTHER" id="PTHR33375:SF7">
    <property type="entry name" value="CHROMOSOME 2-PARTITIONING PROTEIN PARB-RELATED"/>
    <property type="match status" value="1"/>
</dbReference>
<evidence type="ECO:0000313" key="2">
    <source>
        <dbReference type="EMBL" id="UYC82753.1"/>
    </source>
</evidence>
<organism evidence="2 3">
    <name type="scientific">Curtobacterium poinsettiae</name>
    <dbReference type="NCBI Taxonomy" id="159612"/>
    <lineage>
        <taxon>Bacteria</taxon>
        <taxon>Bacillati</taxon>
        <taxon>Actinomycetota</taxon>
        <taxon>Actinomycetes</taxon>
        <taxon>Micrococcales</taxon>
        <taxon>Microbacteriaceae</taxon>
        <taxon>Curtobacterium</taxon>
    </lineage>
</organism>
<dbReference type="Gene3D" id="1.10.10.2830">
    <property type="match status" value="1"/>
</dbReference>
<feature type="domain" description="ParB-like N-terminal" evidence="1">
    <location>
        <begin position="26"/>
        <end position="114"/>
    </location>
</feature>
<geneLocation type="plasmid" evidence="2 3">
    <name>unnamed</name>
</geneLocation>
<dbReference type="Proteomes" id="UP001062223">
    <property type="component" value="Plasmid unnamed"/>
</dbReference>
<keyword evidence="2" id="KW-0614">Plasmid</keyword>
<accession>A0A9Q9PAF0</accession>
<dbReference type="EMBL" id="CP106880">
    <property type="protein sequence ID" value="UYC82753.1"/>
    <property type="molecule type" value="Genomic_DNA"/>
</dbReference>
<protein>
    <recommendedName>
        <fullName evidence="1">ParB-like N-terminal domain-containing protein</fullName>
    </recommendedName>
</protein>
<evidence type="ECO:0000313" key="3">
    <source>
        <dbReference type="Proteomes" id="UP001062223"/>
    </source>
</evidence>
<dbReference type="GeneID" id="99625333"/>
<proteinExistence type="predicted"/>
<dbReference type="AlphaFoldDB" id="A0A9Q9PAF0"/>
<dbReference type="InterPro" id="IPR036086">
    <property type="entry name" value="ParB/Sulfiredoxin_sf"/>
</dbReference>
<dbReference type="InterPro" id="IPR003115">
    <property type="entry name" value="ParB_N"/>
</dbReference>
<dbReference type="PANTHER" id="PTHR33375">
    <property type="entry name" value="CHROMOSOME-PARTITIONING PROTEIN PARB-RELATED"/>
    <property type="match status" value="1"/>
</dbReference>
<dbReference type="RefSeq" id="WP_214585385.1">
    <property type="nucleotide sequence ID" value="NZ_CP104936.1"/>
</dbReference>
<dbReference type="SUPFAM" id="SSF110849">
    <property type="entry name" value="ParB/Sulfiredoxin"/>
    <property type="match status" value="1"/>
</dbReference>
<dbReference type="SUPFAM" id="SSF109709">
    <property type="entry name" value="KorB DNA-binding domain-like"/>
    <property type="match status" value="1"/>
</dbReference>
<reference evidence="2" key="1">
    <citation type="submission" date="2022-09" db="EMBL/GenBank/DDBJ databases">
        <title>Taxonomy of Curtobacterium flaccumfaciens.</title>
        <authorList>
            <person name="Osdaghi E."/>
            <person name="Taghavi S.M."/>
            <person name="Hamidizade M."/>
            <person name="Abachi H."/>
            <person name="Fazliarab A."/>
            <person name="Baeyen S."/>
            <person name="Portier P."/>
            <person name="Van Vaerenbergh J."/>
            <person name="Jacques M.-A."/>
        </authorList>
    </citation>
    <scope>NUCLEOTIDE SEQUENCE</scope>
    <source>
        <strain evidence="2">AGQB46</strain>
        <plasmid evidence="2">unnamed</plasmid>
    </source>
</reference>
<sequence length="488" mass="53137">MTMTENITVTHLTDQPQPDASGVNLVHVPAADVVIEDNVRTAADLDPAFLASVKRHGVLLPTIGYRNADGAVVVRDGQMRVLAARETGREVPVFVTARDDTPAQRIAEQLVANERRTALSDGDRLAAYRQLEIEGLSVTAIARETGTKRDTVKQTLTVAKSDTASAAVSSGQATFTQALLLAEFDGDPDAVTELTECIAEGYDDDELTHTAARLRQEAERREARVQVRADLVAAGKRLVGEDDDYESLDRLTDAADDVTDYTERHGLDPDTHTECAGAAWTVSQWGTPEPVQVCTTPDAHHARYQSFRATIPVGGTPEAEPTEEDRAAEAEERKAARRLLVANNKAWDAADDVRREWIATLLQRKNAPKDAARFLAIALTRHASTRYASGMVSARSLLGIESSGWDGDTLSQWVEQHPAKGLHMSLAVVFAGFENTANREWWRTPNADSRGYLNQLAVWGYPLSQVEKIAAGIQPDAEPEDGEATPAE</sequence>
<dbReference type="GO" id="GO:0005694">
    <property type="term" value="C:chromosome"/>
    <property type="evidence" value="ECO:0007669"/>
    <property type="project" value="TreeGrafter"/>
</dbReference>
<name>A0A9Q9PAF0_9MICO</name>
<gene>
    <name evidence="2" type="ORF">OE229_17615</name>
</gene>